<dbReference type="EMBL" id="AHJE01000038">
    <property type="protein sequence ID" value="EHP42191.1"/>
    <property type="molecule type" value="Genomic_DNA"/>
</dbReference>
<proteinExistence type="predicted"/>
<dbReference type="RefSeq" id="WP_006158803.1">
    <property type="nucleotide sequence ID" value="NZ_AHJE01000038.1"/>
</dbReference>
<dbReference type="GO" id="GO:0016787">
    <property type="term" value="F:hydrolase activity"/>
    <property type="evidence" value="ECO:0007669"/>
    <property type="project" value="UniProtKB-KW"/>
</dbReference>
<sequence length="176" mass="18916">MLHNADESVLVLVDFQVRLMPAIHEGDRVAREAVRLASIARVLGVPVIGTEQSPGSLGGNLDAVKRLCDQTLAKDYFDGCRDGLLGMLPEGRKNVVVAGCEAHVCVLQTVAGLLGHGLKVTVVLDAIGSRQASSREAAIDRMRSAGASAATVEMLAFEWMRTSRHERFREVLGLVK</sequence>
<evidence type="ECO:0000313" key="3">
    <source>
        <dbReference type="Proteomes" id="UP000005808"/>
    </source>
</evidence>
<feature type="domain" description="Isochorismatase-like" evidence="1">
    <location>
        <begin position="8"/>
        <end position="153"/>
    </location>
</feature>
<dbReference type="PANTHER" id="PTHR14119">
    <property type="entry name" value="HYDROLASE"/>
    <property type="match status" value="1"/>
</dbReference>
<protein>
    <submittedName>
        <fullName evidence="2">Isochorismatase hydrolase</fullName>
    </submittedName>
</protein>
<accession>H1S5V9</accession>
<dbReference type="InterPro" id="IPR036380">
    <property type="entry name" value="Isochorismatase-like_sf"/>
</dbReference>
<comment type="caution">
    <text evidence="2">The sequence shown here is derived from an EMBL/GenBank/DDBJ whole genome shotgun (WGS) entry which is preliminary data.</text>
</comment>
<dbReference type="Gene3D" id="3.40.50.850">
    <property type="entry name" value="Isochorismatase-like"/>
    <property type="match status" value="1"/>
</dbReference>
<evidence type="ECO:0000313" key="2">
    <source>
        <dbReference type="EMBL" id="EHP42191.1"/>
    </source>
</evidence>
<dbReference type="PATRIC" id="fig|1127483.3.peg.3264"/>
<dbReference type="Pfam" id="PF00857">
    <property type="entry name" value="Isochorismatase"/>
    <property type="match status" value="1"/>
</dbReference>
<keyword evidence="2" id="KW-0378">Hydrolase</keyword>
<dbReference type="InterPro" id="IPR000868">
    <property type="entry name" value="Isochorismatase-like_dom"/>
</dbReference>
<organism evidence="2 3">
    <name type="scientific">Cupriavidus basilensis OR16</name>
    <dbReference type="NCBI Taxonomy" id="1127483"/>
    <lineage>
        <taxon>Bacteria</taxon>
        <taxon>Pseudomonadati</taxon>
        <taxon>Pseudomonadota</taxon>
        <taxon>Betaproteobacteria</taxon>
        <taxon>Burkholderiales</taxon>
        <taxon>Burkholderiaceae</taxon>
        <taxon>Cupriavidus</taxon>
    </lineage>
</organism>
<dbReference type="OrthoDB" id="9796958at2"/>
<evidence type="ECO:0000259" key="1">
    <source>
        <dbReference type="Pfam" id="PF00857"/>
    </source>
</evidence>
<dbReference type="InterPro" id="IPR050993">
    <property type="entry name" value="Isochorismatase_domain"/>
</dbReference>
<dbReference type="Proteomes" id="UP000005808">
    <property type="component" value="Unassembled WGS sequence"/>
</dbReference>
<dbReference type="SUPFAM" id="SSF52499">
    <property type="entry name" value="Isochorismatase-like hydrolases"/>
    <property type="match status" value="1"/>
</dbReference>
<reference evidence="2 3" key="1">
    <citation type="journal article" date="2012" name="J. Bacteriol.">
        <title>De Novo Genome Project of Cupriavidus basilensis OR16.</title>
        <authorList>
            <person name="Cserhati M."/>
            <person name="Kriszt B."/>
            <person name="Szoboszlay S."/>
            <person name="Toth A."/>
            <person name="Szabo I."/>
            <person name="Tancsics A."/>
            <person name="Nagy I."/>
            <person name="Horvath B."/>
            <person name="Nagy I."/>
            <person name="Kukolya J."/>
        </authorList>
    </citation>
    <scope>NUCLEOTIDE SEQUENCE [LARGE SCALE GENOMIC DNA]</scope>
    <source>
        <strain evidence="2 3">OR16</strain>
    </source>
</reference>
<name>H1S5V9_9BURK</name>
<dbReference type="PANTHER" id="PTHR14119:SF3">
    <property type="entry name" value="ISOCHORISMATASE DOMAIN-CONTAINING PROTEIN 2"/>
    <property type="match status" value="1"/>
</dbReference>
<gene>
    <name evidence="2" type="ORF">OR16_16262</name>
</gene>
<dbReference type="AlphaFoldDB" id="H1S5V9"/>